<dbReference type="PROSITE" id="PS50928">
    <property type="entry name" value="ABC_TM1"/>
    <property type="match status" value="1"/>
</dbReference>
<keyword evidence="8 11" id="KW-1133">Transmembrane helix</keyword>
<feature type="transmembrane region" description="Helical" evidence="11">
    <location>
        <begin position="107"/>
        <end position="135"/>
    </location>
</feature>
<evidence type="ECO:0000256" key="3">
    <source>
        <dbReference type="ARBA" id="ARBA00011557"/>
    </source>
</evidence>
<evidence type="ECO:0000256" key="7">
    <source>
        <dbReference type="ARBA" id="ARBA00022692"/>
    </source>
</evidence>
<accession>A0ABZ3BXX5</accession>
<evidence type="ECO:0000256" key="2">
    <source>
        <dbReference type="ARBA" id="ARBA00008852"/>
    </source>
</evidence>
<proteinExistence type="inferred from homology"/>
<evidence type="ECO:0000256" key="11">
    <source>
        <dbReference type="RuleBase" id="RU363032"/>
    </source>
</evidence>
<evidence type="ECO:0000256" key="9">
    <source>
        <dbReference type="ARBA" id="ARBA00023136"/>
    </source>
</evidence>
<keyword evidence="7 11" id="KW-0812">Transmembrane</keyword>
<keyword evidence="4 11" id="KW-0813">Transport</keyword>
<feature type="transmembrane region" description="Helical" evidence="11">
    <location>
        <begin position="74"/>
        <end position="95"/>
    </location>
</feature>
<dbReference type="PANTHER" id="PTHR43227:SF9">
    <property type="entry name" value="SN-GLYCEROL-3-PHOSPHATE TRANSPORT SYSTEM PERMEASE PROTEIN UGPA"/>
    <property type="match status" value="1"/>
</dbReference>
<feature type="transmembrane region" description="Helical" evidence="11">
    <location>
        <begin position="12"/>
        <end position="31"/>
    </location>
</feature>
<dbReference type="Proteomes" id="UP001449178">
    <property type="component" value="Chromosome"/>
</dbReference>
<dbReference type="InterPro" id="IPR050809">
    <property type="entry name" value="UgpAE/MalFG_permease"/>
</dbReference>
<keyword evidence="6" id="KW-0997">Cell inner membrane</keyword>
<feature type="domain" description="ABC transmembrane type-1" evidence="12">
    <location>
        <begin position="70"/>
        <end position="282"/>
    </location>
</feature>
<evidence type="ECO:0000313" key="13">
    <source>
        <dbReference type="EMBL" id="WZW87189.1"/>
    </source>
</evidence>
<sequence>MKLYFKHYRWLPWFLMLPQLAIILIFFYWPAVQAMVQSFQLEDMFGLSKEWVGFENFAVLFGNPIYLEAIYTTLYFSFWVTLLGLMIALFLAFFMQKIARFITFYRTALILPYAVSPIVVGVLWTFMFAPSFGLVSYALAKVGITWNHQLNADQAMWLVIIASIWKQISYNFLFFYAGLQAIPKSLTEAAAIDGAGPWRRFFTIEFPLLWPTTFFLCVINIVYVFFDTFAIIDGLTQGGPGNATSTLVYRIYFDGFKSMNYGSSAAQSVVLMGFVLILTIIQFRYIDRKGNGK</sequence>
<evidence type="ECO:0000256" key="6">
    <source>
        <dbReference type="ARBA" id="ARBA00022519"/>
    </source>
</evidence>
<comment type="similarity">
    <text evidence="2">Belongs to the binding-protein-dependent transport system permease family. UgpAE subfamily.</text>
</comment>
<comment type="subunit">
    <text evidence="3">The complex is composed of two ATP-binding proteins (UgpC), two transmembrane proteins (UgpA and UgpE) and a solute-binding protein (UgpB).</text>
</comment>
<feature type="transmembrane region" description="Helical" evidence="11">
    <location>
        <begin position="208"/>
        <end position="226"/>
    </location>
</feature>
<evidence type="ECO:0000256" key="10">
    <source>
        <dbReference type="ARBA" id="ARBA00040780"/>
    </source>
</evidence>
<evidence type="ECO:0000256" key="8">
    <source>
        <dbReference type="ARBA" id="ARBA00022989"/>
    </source>
</evidence>
<evidence type="ECO:0000256" key="4">
    <source>
        <dbReference type="ARBA" id="ARBA00022448"/>
    </source>
</evidence>
<keyword evidence="5" id="KW-1003">Cell membrane</keyword>
<dbReference type="SUPFAM" id="SSF161098">
    <property type="entry name" value="MetI-like"/>
    <property type="match status" value="1"/>
</dbReference>
<protein>
    <recommendedName>
        <fullName evidence="10">sn-glycerol-3-phosphate transport system permease protein UgpA</fullName>
    </recommendedName>
</protein>
<dbReference type="RefSeq" id="WP_034855780.1">
    <property type="nucleotide sequence ID" value="NZ_AZOD01000018.1"/>
</dbReference>
<gene>
    <name evidence="13" type="primary">ugpA</name>
    <name evidence="13" type="ORF">WMO13_07330</name>
</gene>
<comment type="subcellular location">
    <subcellularLocation>
        <location evidence="1">Cell inner membrane</location>
        <topology evidence="1">Multi-pass membrane protein</topology>
    </subcellularLocation>
    <subcellularLocation>
        <location evidence="11">Cell membrane</location>
        <topology evidence="11">Multi-pass membrane protein</topology>
    </subcellularLocation>
</comment>
<dbReference type="PANTHER" id="PTHR43227">
    <property type="entry name" value="BLL4140 PROTEIN"/>
    <property type="match status" value="1"/>
</dbReference>
<dbReference type="Pfam" id="PF00528">
    <property type="entry name" value="BPD_transp_1"/>
    <property type="match status" value="1"/>
</dbReference>
<feature type="transmembrane region" description="Helical" evidence="11">
    <location>
        <begin position="265"/>
        <end position="286"/>
    </location>
</feature>
<name>A0ABZ3BXX5_9GAMM</name>
<dbReference type="CDD" id="cd06261">
    <property type="entry name" value="TM_PBP2"/>
    <property type="match status" value="1"/>
</dbReference>
<evidence type="ECO:0000313" key="14">
    <source>
        <dbReference type="Proteomes" id="UP001449178"/>
    </source>
</evidence>
<organism evidence="13 14">
    <name type="scientific">Ignatzschineria larvae DSM 13226</name>
    <dbReference type="NCBI Taxonomy" id="1111732"/>
    <lineage>
        <taxon>Bacteria</taxon>
        <taxon>Pseudomonadati</taxon>
        <taxon>Pseudomonadota</taxon>
        <taxon>Gammaproteobacteria</taxon>
        <taxon>Cardiobacteriales</taxon>
        <taxon>Ignatzschineriaceae</taxon>
        <taxon>Ignatzschineria</taxon>
    </lineage>
</organism>
<dbReference type="Gene3D" id="1.10.3720.10">
    <property type="entry name" value="MetI-like"/>
    <property type="match status" value="1"/>
</dbReference>
<evidence type="ECO:0000256" key="1">
    <source>
        <dbReference type="ARBA" id="ARBA00004429"/>
    </source>
</evidence>
<dbReference type="InterPro" id="IPR000515">
    <property type="entry name" value="MetI-like"/>
</dbReference>
<evidence type="ECO:0000259" key="12">
    <source>
        <dbReference type="PROSITE" id="PS50928"/>
    </source>
</evidence>
<keyword evidence="9 11" id="KW-0472">Membrane</keyword>
<dbReference type="EMBL" id="CP150637">
    <property type="protein sequence ID" value="WZW87189.1"/>
    <property type="molecule type" value="Genomic_DNA"/>
</dbReference>
<reference evidence="13 14" key="1">
    <citation type="submission" date="2024-03" db="EMBL/GenBank/DDBJ databases">
        <title>Complete Genome Sequence and Annotation of Ignatzschineria larvae DSM 13226.</title>
        <authorList>
            <person name="Cantrell E."/>
            <person name="Burcham Z.M."/>
        </authorList>
    </citation>
    <scope>NUCLEOTIDE SEQUENCE [LARGE SCALE GENOMIC DNA]</scope>
    <source>
        <strain evidence="13 14">DSM 13226</strain>
    </source>
</reference>
<keyword evidence="14" id="KW-1185">Reference proteome</keyword>
<evidence type="ECO:0000256" key="5">
    <source>
        <dbReference type="ARBA" id="ARBA00022475"/>
    </source>
</evidence>
<dbReference type="NCBIfam" id="NF007852">
    <property type="entry name" value="PRK10561.1"/>
    <property type="match status" value="1"/>
</dbReference>
<feature type="transmembrane region" description="Helical" evidence="11">
    <location>
        <begin position="155"/>
        <end position="177"/>
    </location>
</feature>
<dbReference type="InterPro" id="IPR035906">
    <property type="entry name" value="MetI-like_sf"/>
</dbReference>